<evidence type="ECO:0000256" key="1">
    <source>
        <dbReference type="ARBA" id="ARBA00006576"/>
    </source>
</evidence>
<dbReference type="PANTHER" id="PTHR11644">
    <property type="entry name" value="CYTIDINE DEAMINASE"/>
    <property type="match status" value="1"/>
</dbReference>
<proteinExistence type="inferred from homology"/>
<organism evidence="5">
    <name type="scientific">Paraprevotella clara</name>
    <dbReference type="NCBI Taxonomy" id="454154"/>
    <lineage>
        <taxon>Bacteria</taxon>
        <taxon>Pseudomonadati</taxon>
        <taxon>Bacteroidota</taxon>
        <taxon>Bacteroidia</taxon>
        <taxon>Bacteroidales</taxon>
        <taxon>Prevotellaceae</taxon>
        <taxon>Paraprevotella</taxon>
    </lineage>
</organism>
<dbReference type="NCBIfam" id="NF004064">
    <property type="entry name" value="PRK05578.1"/>
    <property type="match status" value="1"/>
</dbReference>
<accession>A0A6N3GLM4</accession>
<keyword evidence="4" id="KW-0862">Zinc</keyword>
<reference evidence="5" key="1">
    <citation type="submission" date="2019-11" db="EMBL/GenBank/DDBJ databases">
        <authorList>
            <person name="Feng L."/>
        </authorList>
    </citation>
    <scope>NUCLEOTIDE SEQUENCE</scope>
    <source>
        <strain evidence="5">PclaraLFYP37</strain>
    </source>
</reference>
<dbReference type="InterPro" id="IPR016193">
    <property type="entry name" value="Cytidine_deaminase-like"/>
</dbReference>
<dbReference type="InterPro" id="IPR050202">
    <property type="entry name" value="Cyt/Deoxycyt_deaminase"/>
</dbReference>
<keyword evidence="3 5" id="KW-0378">Hydrolase</keyword>
<dbReference type="InterPro" id="IPR016192">
    <property type="entry name" value="APOBEC/CMP_deaminase_Zn-bd"/>
</dbReference>
<dbReference type="Pfam" id="PF00383">
    <property type="entry name" value="dCMP_cyt_deam_1"/>
    <property type="match status" value="1"/>
</dbReference>
<dbReference type="SUPFAM" id="SSF53927">
    <property type="entry name" value="Cytidine deaminase-like"/>
    <property type="match status" value="1"/>
</dbReference>
<dbReference type="RefSeq" id="WP_008621687.1">
    <property type="nucleotide sequence ID" value="NZ_CABMOJ010000045.1"/>
</dbReference>
<gene>
    <name evidence="5" type="primary">cdd</name>
    <name evidence="5" type="ORF">PCLFYP37_00481</name>
</gene>
<dbReference type="GO" id="GO:0072527">
    <property type="term" value="P:pyrimidine-containing compound metabolic process"/>
    <property type="evidence" value="ECO:0007669"/>
    <property type="project" value="UniProtKB-ARBA"/>
</dbReference>
<evidence type="ECO:0000313" key="5">
    <source>
        <dbReference type="EMBL" id="VYU65404.1"/>
    </source>
</evidence>
<dbReference type="EMBL" id="CACRUT010000031">
    <property type="protein sequence ID" value="VYU65404.1"/>
    <property type="molecule type" value="Genomic_DNA"/>
</dbReference>
<evidence type="ECO:0000256" key="2">
    <source>
        <dbReference type="ARBA" id="ARBA00022723"/>
    </source>
</evidence>
<name>A0A6N3GLM4_9BACT</name>
<evidence type="ECO:0000256" key="3">
    <source>
        <dbReference type="ARBA" id="ARBA00022801"/>
    </source>
</evidence>
<dbReference type="EC" id="3.5.4.5" evidence="5"/>
<sequence>MKEKEIISKVRIYDYEELSEADRELIDKAKEATQTSYAPFSKFCVGAAARLSDGRIVTGSNQENAAFPSSLCAERTALFYANARYPEKSVEELAIAAYAHGAFLKAPIPPCGACRQVILGVEERYGHPVRILLFGEEGTYVVDSVKALLPLQFTGETMNE</sequence>
<protein>
    <submittedName>
        <fullName evidence="5">Cytidine deaminase</fullName>
        <ecNumber evidence="5">3.5.4.5</ecNumber>
    </submittedName>
</protein>
<dbReference type="PROSITE" id="PS00903">
    <property type="entry name" value="CYT_DCMP_DEAMINASES_1"/>
    <property type="match status" value="1"/>
</dbReference>
<dbReference type="GO" id="GO:0055086">
    <property type="term" value="P:nucleobase-containing small molecule metabolic process"/>
    <property type="evidence" value="ECO:0007669"/>
    <property type="project" value="UniProtKB-ARBA"/>
</dbReference>
<dbReference type="InterPro" id="IPR002125">
    <property type="entry name" value="CMP_dCMP_dom"/>
</dbReference>
<dbReference type="AlphaFoldDB" id="A0A6N3GLM4"/>
<dbReference type="PANTHER" id="PTHR11644:SF2">
    <property type="entry name" value="CYTIDINE DEAMINASE"/>
    <property type="match status" value="1"/>
</dbReference>
<comment type="similarity">
    <text evidence="1">Belongs to the cytidine and deoxycytidylate deaminase family.</text>
</comment>
<keyword evidence="2" id="KW-0479">Metal-binding</keyword>
<evidence type="ECO:0000256" key="4">
    <source>
        <dbReference type="ARBA" id="ARBA00022833"/>
    </source>
</evidence>
<dbReference type="PROSITE" id="PS51747">
    <property type="entry name" value="CYT_DCMP_DEAMINASES_2"/>
    <property type="match status" value="1"/>
</dbReference>
<dbReference type="GeneID" id="93558201"/>
<dbReference type="GO" id="GO:0008270">
    <property type="term" value="F:zinc ion binding"/>
    <property type="evidence" value="ECO:0007669"/>
    <property type="project" value="InterPro"/>
</dbReference>
<dbReference type="GO" id="GO:0042802">
    <property type="term" value="F:identical protein binding"/>
    <property type="evidence" value="ECO:0007669"/>
    <property type="project" value="UniProtKB-ARBA"/>
</dbReference>
<dbReference type="GO" id="GO:0004126">
    <property type="term" value="F:cytidine deaminase activity"/>
    <property type="evidence" value="ECO:0007669"/>
    <property type="project" value="UniProtKB-EC"/>
</dbReference>
<dbReference type="GO" id="GO:0005829">
    <property type="term" value="C:cytosol"/>
    <property type="evidence" value="ECO:0007669"/>
    <property type="project" value="TreeGrafter"/>
</dbReference>
<dbReference type="CDD" id="cd01283">
    <property type="entry name" value="cytidine_deaminase"/>
    <property type="match status" value="1"/>
</dbReference>
<dbReference type="Gene3D" id="3.40.140.10">
    <property type="entry name" value="Cytidine Deaminase, domain 2"/>
    <property type="match status" value="1"/>
</dbReference>